<feature type="region of interest" description="G3" evidence="7">
    <location>
        <begin position="72"/>
        <end position="75"/>
    </location>
</feature>
<dbReference type="GO" id="GO:0005829">
    <property type="term" value="C:cytosol"/>
    <property type="evidence" value="ECO:0007669"/>
    <property type="project" value="TreeGrafter"/>
</dbReference>
<dbReference type="InterPro" id="IPR006073">
    <property type="entry name" value="GTP-bd"/>
</dbReference>
<evidence type="ECO:0000313" key="12">
    <source>
        <dbReference type="Proteomes" id="UP000608890"/>
    </source>
</evidence>
<comment type="caution">
    <text evidence="11">The sequence shown here is derived from an EMBL/GenBank/DDBJ whole genome shotgun (WGS) entry which is preliminary data.</text>
</comment>
<keyword evidence="5 6" id="KW-0342">GTP-binding</keyword>
<dbReference type="PROSITE" id="PS50823">
    <property type="entry name" value="KH_TYPE_2"/>
    <property type="match status" value="1"/>
</dbReference>
<dbReference type="InterPro" id="IPR009019">
    <property type="entry name" value="KH_sf_prok-type"/>
</dbReference>
<dbReference type="InterPro" id="IPR030388">
    <property type="entry name" value="G_ERA_dom"/>
</dbReference>
<evidence type="ECO:0000256" key="6">
    <source>
        <dbReference type="HAMAP-Rule" id="MF_00367"/>
    </source>
</evidence>
<evidence type="ECO:0000259" key="10">
    <source>
        <dbReference type="PROSITE" id="PS51713"/>
    </source>
</evidence>
<dbReference type="GO" id="GO:0043024">
    <property type="term" value="F:ribosomal small subunit binding"/>
    <property type="evidence" value="ECO:0007669"/>
    <property type="project" value="TreeGrafter"/>
</dbReference>
<dbReference type="NCBIfam" id="NF000908">
    <property type="entry name" value="PRK00089.1"/>
    <property type="match status" value="1"/>
</dbReference>
<dbReference type="InterPro" id="IPR015946">
    <property type="entry name" value="KH_dom-like_a/b"/>
</dbReference>
<dbReference type="GO" id="GO:0070181">
    <property type="term" value="F:small ribosomal subunit rRNA binding"/>
    <property type="evidence" value="ECO:0007669"/>
    <property type="project" value="UniProtKB-UniRule"/>
</dbReference>
<accession>A0A917X2W9</accession>
<dbReference type="SUPFAM" id="SSF54814">
    <property type="entry name" value="Prokaryotic type KH domain (KH-domain type II)"/>
    <property type="match status" value="1"/>
</dbReference>
<feature type="region of interest" description="G5" evidence="7">
    <location>
        <begin position="163"/>
        <end position="165"/>
    </location>
</feature>
<sequence length="305" mass="33594">MSAGLGGPANLGERPYRAGFACFVGRPNAGKSTLTNAIIGQKIAITSNKPQTTRHVIRAVLHRPESQLVLVDTPGLHRPRTLLGERLNDLVRQTWSEVDVIGLCIPADEQIGRGDRFITGELAGLKATVLAVVTKTDLVDRKRLAEQLLAVSELGDFADVVPVSAVSGHQLDTLVEVMTGYLPESPQLYPDDMLTDDPEQVLVAELIREAALEGVRDELPHSIAVVVEEMIPEGQLMKIYADVYVERPSQKAIVIGHRGSRLKEVGTTARRQIEELLGTRIYLDLHVRVAKDWQRDPKQLRKLGF</sequence>
<keyword evidence="12" id="KW-1185">Reference proteome</keyword>
<organism evidence="11 12">
    <name type="scientific">Micromonospora sonchi</name>
    <dbReference type="NCBI Taxonomy" id="1763543"/>
    <lineage>
        <taxon>Bacteria</taxon>
        <taxon>Bacillati</taxon>
        <taxon>Actinomycetota</taxon>
        <taxon>Actinomycetes</taxon>
        <taxon>Micromonosporales</taxon>
        <taxon>Micromonosporaceae</taxon>
        <taxon>Micromonospora</taxon>
    </lineage>
</organism>
<keyword evidence="6" id="KW-0963">Cytoplasm</keyword>
<feature type="binding site" evidence="6">
    <location>
        <begin position="72"/>
        <end position="76"/>
    </location>
    <ligand>
        <name>GTP</name>
        <dbReference type="ChEBI" id="CHEBI:37565"/>
    </ligand>
</feature>
<dbReference type="GO" id="GO:0003924">
    <property type="term" value="F:GTPase activity"/>
    <property type="evidence" value="ECO:0007669"/>
    <property type="project" value="UniProtKB-UniRule"/>
</dbReference>
<feature type="region of interest" description="G2" evidence="7">
    <location>
        <begin position="51"/>
        <end position="55"/>
    </location>
</feature>
<protein>
    <recommendedName>
        <fullName evidence="2 6">GTPase Era</fullName>
    </recommendedName>
</protein>
<dbReference type="PROSITE" id="PS51713">
    <property type="entry name" value="G_ERA"/>
    <property type="match status" value="1"/>
</dbReference>
<dbReference type="InterPro" id="IPR004044">
    <property type="entry name" value="KH_dom_type_2"/>
</dbReference>
<name>A0A917X2W9_9ACTN</name>
<dbReference type="Proteomes" id="UP000608890">
    <property type="component" value="Unassembled WGS sequence"/>
</dbReference>
<evidence type="ECO:0000256" key="7">
    <source>
        <dbReference type="PROSITE-ProRule" id="PRU01050"/>
    </source>
</evidence>
<dbReference type="InterPro" id="IPR005225">
    <property type="entry name" value="Small_GTP-bd"/>
</dbReference>
<gene>
    <name evidence="6 11" type="primary">era</name>
    <name evidence="11" type="ORF">GCM10011608_46820</name>
</gene>
<keyword evidence="6" id="KW-0690">Ribosome biogenesis</keyword>
<dbReference type="NCBIfam" id="TIGR00231">
    <property type="entry name" value="small_GTP"/>
    <property type="match status" value="1"/>
</dbReference>
<dbReference type="NCBIfam" id="TIGR00436">
    <property type="entry name" value="era"/>
    <property type="match status" value="1"/>
</dbReference>
<evidence type="ECO:0000259" key="9">
    <source>
        <dbReference type="PROSITE" id="PS50823"/>
    </source>
</evidence>
<comment type="subcellular location">
    <subcellularLocation>
        <location evidence="6">Cytoplasm</location>
    </subcellularLocation>
    <subcellularLocation>
        <location evidence="6">Cell membrane</location>
        <topology evidence="6">Peripheral membrane protein</topology>
    </subcellularLocation>
</comment>
<feature type="binding site" evidence="6">
    <location>
        <begin position="25"/>
        <end position="32"/>
    </location>
    <ligand>
        <name>GTP</name>
        <dbReference type="ChEBI" id="CHEBI:37565"/>
    </ligand>
</feature>
<dbReference type="InterPro" id="IPR005662">
    <property type="entry name" value="GTPase_Era-like"/>
</dbReference>
<dbReference type="Gene3D" id="3.40.50.300">
    <property type="entry name" value="P-loop containing nucleotide triphosphate hydrolases"/>
    <property type="match status" value="1"/>
</dbReference>
<dbReference type="Gene3D" id="3.30.300.20">
    <property type="match status" value="1"/>
</dbReference>
<dbReference type="PANTHER" id="PTHR42698">
    <property type="entry name" value="GTPASE ERA"/>
    <property type="match status" value="1"/>
</dbReference>
<dbReference type="RefSeq" id="WP_189047889.1">
    <property type="nucleotide sequence ID" value="NZ_BMNB01000026.1"/>
</dbReference>
<evidence type="ECO:0000256" key="1">
    <source>
        <dbReference type="ARBA" id="ARBA00007921"/>
    </source>
</evidence>
<evidence type="ECO:0000256" key="3">
    <source>
        <dbReference type="ARBA" id="ARBA00022741"/>
    </source>
</evidence>
<comment type="subunit">
    <text evidence="6">Monomer.</text>
</comment>
<keyword evidence="4 6" id="KW-0694">RNA-binding</keyword>
<dbReference type="PANTHER" id="PTHR42698:SF1">
    <property type="entry name" value="GTPASE ERA, MITOCHONDRIAL"/>
    <property type="match status" value="1"/>
</dbReference>
<feature type="region of interest" description="G1" evidence="7">
    <location>
        <begin position="25"/>
        <end position="32"/>
    </location>
</feature>
<evidence type="ECO:0000313" key="11">
    <source>
        <dbReference type="EMBL" id="GGM56616.1"/>
    </source>
</evidence>
<dbReference type="InterPro" id="IPR027417">
    <property type="entry name" value="P-loop_NTPase"/>
</dbReference>
<evidence type="ECO:0000256" key="8">
    <source>
        <dbReference type="RuleBase" id="RU003761"/>
    </source>
</evidence>
<dbReference type="GO" id="GO:0005525">
    <property type="term" value="F:GTP binding"/>
    <property type="evidence" value="ECO:0007669"/>
    <property type="project" value="UniProtKB-UniRule"/>
</dbReference>
<keyword evidence="6" id="KW-1003">Cell membrane</keyword>
<evidence type="ECO:0000256" key="2">
    <source>
        <dbReference type="ARBA" id="ARBA00020484"/>
    </source>
</evidence>
<keyword evidence="6" id="KW-0699">rRNA-binding</keyword>
<feature type="region of interest" description="G4" evidence="7">
    <location>
        <begin position="134"/>
        <end position="137"/>
    </location>
</feature>
<dbReference type="FunFam" id="3.40.50.300:FF:000094">
    <property type="entry name" value="GTPase Era"/>
    <property type="match status" value="1"/>
</dbReference>
<dbReference type="GO" id="GO:0005886">
    <property type="term" value="C:plasma membrane"/>
    <property type="evidence" value="ECO:0007669"/>
    <property type="project" value="UniProtKB-SubCell"/>
</dbReference>
<feature type="binding site" evidence="6">
    <location>
        <begin position="134"/>
        <end position="137"/>
    </location>
    <ligand>
        <name>GTP</name>
        <dbReference type="ChEBI" id="CHEBI:37565"/>
    </ligand>
</feature>
<dbReference type="CDD" id="cd22534">
    <property type="entry name" value="KH-II_Era"/>
    <property type="match status" value="1"/>
</dbReference>
<comment type="similarity">
    <text evidence="1 6 7 8">Belongs to the TRAFAC class TrmE-Era-EngA-EngB-Septin-like GTPase superfamily. Era GTPase family.</text>
</comment>
<dbReference type="SUPFAM" id="SSF52540">
    <property type="entry name" value="P-loop containing nucleoside triphosphate hydrolases"/>
    <property type="match status" value="1"/>
</dbReference>
<reference evidence="11" key="2">
    <citation type="submission" date="2020-09" db="EMBL/GenBank/DDBJ databases">
        <authorList>
            <person name="Sun Q."/>
            <person name="Zhou Y."/>
        </authorList>
    </citation>
    <scope>NUCLEOTIDE SEQUENCE</scope>
    <source>
        <strain evidence="11">CGMCC 4.7312</strain>
    </source>
</reference>
<dbReference type="CDD" id="cd04163">
    <property type="entry name" value="Era"/>
    <property type="match status" value="1"/>
</dbReference>
<evidence type="ECO:0000256" key="5">
    <source>
        <dbReference type="ARBA" id="ARBA00023134"/>
    </source>
</evidence>
<dbReference type="FunFam" id="3.30.300.20:FF:000003">
    <property type="entry name" value="GTPase Era"/>
    <property type="match status" value="1"/>
</dbReference>
<evidence type="ECO:0000256" key="4">
    <source>
        <dbReference type="ARBA" id="ARBA00022884"/>
    </source>
</evidence>
<keyword evidence="3 6" id="KW-0547">Nucleotide-binding</keyword>
<dbReference type="Pfam" id="PF01926">
    <property type="entry name" value="MMR_HSR1"/>
    <property type="match status" value="1"/>
</dbReference>
<dbReference type="GO" id="GO:0000028">
    <property type="term" value="P:ribosomal small subunit assembly"/>
    <property type="evidence" value="ECO:0007669"/>
    <property type="project" value="TreeGrafter"/>
</dbReference>
<comment type="function">
    <text evidence="6">An essential GTPase that binds both GDP and GTP, with rapid nucleotide exchange. Plays a role in 16S rRNA processing and 30S ribosomal subunit biogenesis and possibly also in cell cycle regulation and energy metabolism.</text>
</comment>
<proteinExistence type="inferred from homology"/>
<dbReference type="Pfam" id="PF07650">
    <property type="entry name" value="KH_2"/>
    <property type="match status" value="1"/>
</dbReference>
<reference evidence="11" key="1">
    <citation type="journal article" date="2014" name="Int. J. Syst. Evol. Microbiol.">
        <title>Complete genome sequence of Corynebacterium casei LMG S-19264T (=DSM 44701T), isolated from a smear-ripened cheese.</title>
        <authorList>
            <consortium name="US DOE Joint Genome Institute (JGI-PGF)"/>
            <person name="Walter F."/>
            <person name="Albersmeier A."/>
            <person name="Kalinowski J."/>
            <person name="Ruckert C."/>
        </authorList>
    </citation>
    <scope>NUCLEOTIDE SEQUENCE</scope>
    <source>
        <strain evidence="11">CGMCC 4.7312</strain>
    </source>
</reference>
<feature type="domain" description="KH type-2" evidence="9">
    <location>
        <begin position="215"/>
        <end position="291"/>
    </location>
</feature>
<feature type="domain" description="Era-type G" evidence="10">
    <location>
        <begin position="17"/>
        <end position="184"/>
    </location>
</feature>
<keyword evidence="6" id="KW-0472">Membrane</keyword>
<dbReference type="HAMAP" id="MF_00367">
    <property type="entry name" value="GTPase_Era"/>
    <property type="match status" value="1"/>
</dbReference>
<dbReference type="EMBL" id="BMNB01000026">
    <property type="protein sequence ID" value="GGM56616.1"/>
    <property type="molecule type" value="Genomic_DNA"/>
</dbReference>
<dbReference type="AlphaFoldDB" id="A0A917X2W9"/>